<protein>
    <recommendedName>
        <fullName evidence="2">PASTA domain-containing protein</fullName>
    </recommendedName>
</protein>
<name>A0A098LIZ7_9BACT</name>
<organism evidence="3 4">
    <name type="scientific">Sporocytophaga myxococcoides</name>
    <dbReference type="NCBI Taxonomy" id="153721"/>
    <lineage>
        <taxon>Bacteria</taxon>
        <taxon>Pseudomonadati</taxon>
        <taxon>Bacteroidota</taxon>
        <taxon>Cytophagia</taxon>
        <taxon>Cytophagales</taxon>
        <taxon>Cytophagaceae</taxon>
        <taxon>Sporocytophaga</taxon>
    </lineage>
</organism>
<sequence length="169" mass="18960">MKLIVPNLLIITLTAIIVFIGTFKFLNLYTLRNEHIVVPNLIGIPVDKIPHIEQLNFKITDSIYDKNLQRGIIVSQFPMPSSEVKPNRTISITYNRKTSRLISIPNVIDQPAKDGIQIIKNAGFLIGKIDTIINNFPIVISISSNGQVLKGREQLQEGSIINFQVGKEE</sequence>
<evidence type="ECO:0000313" key="3">
    <source>
        <dbReference type="EMBL" id="GAL86352.1"/>
    </source>
</evidence>
<dbReference type="STRING" id="153721.MYP_3581"/>
<evidence type="ECO:0000259" key="2">
    <source>
        <dbReference type="Pfam" id="PF03793"/>
    </source>
</evidence>
<dbReference type="eggNOG" id="COG2815">
    <property type="taxonomic scope" value="Bacteria"/>
</dbReference>
<reference evidence="3 4" key="1">
    <citation type="submission" date="2014-09" db="EMBL/GenBank/DDBJ databases">
        <title>Sporocytophaga myxococcoides PG-01 genome sequencing.</title>
        <authorList>
            <person name="Liu L."/>
            <person name="Gao P.J."/>
            <person name="Chen G.J."/>
            <person name="Wang L.S."/>
        </authorList>
    </citation>
    <scope>NUCLEOTIDE SEQUENCE [LARGE SCALE GENOMIC DNA]</scope>
    <source>
        <strain evidence="3 4">PG-01</strain>
    </source>
</reference>
<dbReference type="OrthoDB" id="9803895at2"/>
<keyword evidence="1" id="KW-0812">Transmembrane</keyword>
<keyword evidence="1" id="KW-0472">Membrane</keyword>
<dbReference type="CDD" id="cd06577">
    <property type="entry name" value="PASTA_pknB"/>
    <property type="match status" value="1"/>
</dbReference>
<dbReference type="Gene3D" id="3.30.10.20">
    <property type="match status" value="1"/>
</dbReference>
<feature type="transmembrane region" description="Helical" evidence="1">
    <location>
        <begin position="6"/>
        <end position="26"/>
    </location>
</feature>
<dbReference type="RefSeq" id="WP_045466050.1">
    <property type="nucleotide sequence ID" value="NZ_BBLT01000007.1"/>
</dbReference>
<keyword evidence="1" id="KW-1133">Transmembrane helix</keyword>
<evidence type="ECO:0000313" key="4">
    <source>
        <dbReference type="Proteomes" id="UP000030185"/>
    </source>
</evidence>
<evidence type="ECO:0000256" key="1">
    <source>
        <dbReference type="SAM" id="Phobius"/>
    </source>
</evidence>
<dbReference type="InterPro" id="IPR005543">
    <property type="entry name" value="PASTA_dom"/>
</dbReference>
<dbReference type="EMBL" id="BBLT01000007">
    <property type="protein sequence ID" value="GAL86352.1"/>
    <property type="molecule type" value="Genomic_DNA"/>
</dbReference>
<comment type="caution">
    <text evidence="3">The sequence shown here is derived from an EMBL/GenBank/DDBJ whole genome shotgun (WGS) entry which is preliminary data.</text>
</comment>
<keyword evidence="4" id="KW-1185">Reference proteome</keyword>
<dbReference type="AlphaFoldDB" id="A0A098LIZ7"/>
<accession>A0A098LIZ7</accession>
<dbReference type="Pfam" id="PF03793">
    <property type="entry name" value="PASTA"/>
    <property type="match status" value="1"/>
</dbReference>
<feature type="domain" description="PASTA" evidence="2">
    <location>
        <begin position="37"/>
        <end position="95"/>
    </location>
</feature>
<proteinExistence type="predicted"/>
<gene>
    <name evidence="3" type="ORF">MYP_3581</name>
</gene>
<dbReference type="Proteomes" id="UP000030185">
    <property type="component" value="Unassembled WGS sequence"/>
</dbReference>